<proteinExistence type="predicted"/>
<organism evidence="1 2">
    <name type="scientific">Burkholderia thailandensis (strain ATCC 700388 / DSM 13276 / CCUG 48851 / CIP 106301 / E264)</name>
    <dbReference type="NCBI Taxonomy" id="271848"/>
    <lineage>
        <taxon>Bacteria</taxon>
        <taxon>Pseudomonadati</taxon>
        <taxon>Pseudomonadota</taxon>
        <taxon>Betaproteobacteria</taxon>
        <taxon>Burkholderiales</taxon>
        <taxon>Burkholderiaceae</taxon>
        <taxon>Burkholderia</taxon>
        <taxon>pseudomallei group</taxon>
    </lineage>
</organism>
<evidence type="ECO:0000313" key="2">
    <source>
        <dbReference type="Proteomes" id="UP000001930"/>
    </source>
</evidence>
<dbReference type="HOGENOM" id="CLU_703606_0_0_4"/>
<dbReference type="Pfam" id="PF19888">
    <property type="entry name" value="DUF6361"/>
    <property type="match status" value="1"/>
</dbReference>
<gene>
    <name evidence="1" type="ordered locus">BTH_I0100</name>
</gene>
<dbReference type="AlphaFoldDB" id="Q2T2D9"/>
<dbReference type="KEGG" id="bte:BTH_I0100"/>
<accession>Q2T2D9</accession>
<reference evidence="1 2" key="1">
    <citation type="journal article" date="2005" name="BMC Genomics">
        <title>Bacterial genome adaptation to niches: divergence of the potential virulence genes in three Burkholderia species of different survival strategies.</title>
        <authorList>
            <person name="Kim H.S."/>
            <person name="Schell M.A."/>
            <person name="Yu Y."/>
            <person name="Ulrich R.L."/>
            <person name="Sarria S.H."/>
            <person name="Nierman W.C."/>
            <person name="DeShazer D."/>
        </authorList>
    </citation>
    <scope>NUCLEOTIDE SEQUENCE [LARGE SCALE GENOMIC DNA]</scope>
    <source>
        <strain evidence="2">ATCC 700388 / DSM 13276 / CCUG 48851 / CIP 106301 / E264</strain>
    </source>
</reference>
<name>Q2T2D9_BURTA</name>
<evidence type="ECO:0000313" key="1">
    <source>
        <dbReference type="EMBL" id="ABC36909.1"/>
    </source>
</evidence>
<keyword evidence="2" id="KW-1185">Reference proteome</keyword>
<dbReference type="EMBL" id="CP000086">
    <property type="protein sequence ID" value="ABC36909.1"/>
    <property type="molecule type" value="Genomic_DNA"/>
</dbReference>
<dbReference type="InterPro" id="IPR045941">
    <property type="entry name" value="DUF6361"/>
</dbReference>
<protein>
    <submittedName>
        <fullName evidence="1">Uncharacterized protein</fullName>
    </submittedName>
</protein>
<dbReference type="Proteomes" id="UP000001930">
    <property type="component" value="Chromosome I"/>
</dbReference>
<sequence length="426" mass="47815">MTGGALSSIGWIDFSSTDRERVAGVLALLSEAGTLDELGIGQLRDAFADSLFPGFSTVQTRAKYFATVPQIFDDYWALPPRERRRRSLEAYLKESEDYVAERLVHNHEADHRELREPFPNGIIGKERVGKGGASRRPSSAYWTGLRKFGLVGTELSIAEFCRSASEQQPVESLLRDGAEVDSQEDDDLMKRRRLVATIPRRSGDWREDIRITLTRPEAELLYNKIRYAGALKDSIPAQLINTDLFNEGTLLGAENFEALSSALQELPQVSESCRTAARNAARFSKAFLGAHLRFNYLIAEKLEQTKRAGELSQEFAAWRAAAADEGLFNATAVDEWLSPSVALQVGLKANTRRFIRRWHEAMTAYNTPIERLDTLVREQAEANKGNRSLLKRSLPADTGWVGIYTLQYRWPQASQILTDIREGLAC</sequence>